<accession>A0AAV4U7Y6</accession>
<comment type="caution">
    <text evidence="1">The sequence shown here is derived from an EMBL/GenBank/DDBJ whole genome shotgun (WGS) entry which is preliminary data.</text>
</comment>
<proteinExistence type="predicted"/>
<dbReference type="EMBL" id="BPLQ01010826">
    <property type="protein sequence ID" value="GIY53859.1"/>
    <property type="molecule type" value="Genomic_DNA"/>
</dbReference>
<organism evidence="1 2">
    <name type="scientific">Caerostris darwini</name>
    <dbReference type="NCBI Taxonomy" id="1538125"/>
    <lineage>
        <taxon>Eukaryota</taxon>
        <taxon>Metazoa</taxon>
        <taxon>Ecdysozoa</taxon>
        <taxon>Arthropoda</taxon>
        <taxon>Chelicerata</taxon>
        <taxon>Arachnida</taxon>
        <taxon>Araneae</taxon>
        <taxon>Araneomorphae</taxon>
        <taxon>Entelegynae</taxon>
        <taxon>Araneoidea</taxon>
        <taxon>Araneidae</taxon>
        <taxon>Caerostris</taxon>
    </lineage>
</organism>
<evidence type="ECO:0000313" key="1">
    <source>
        <dbReference type="EMBL" id="GIY53859.1"/>
    </source>
</evidence>
<reference evidence="1 2" key="1">
    <citation type="submission" date="2021-06" db="EMBL/GenBank/DDBJ databases">
        <title>Caerostris darwini draft genome.</title>
        <authorList>
            <person name="Kono N."/>
            <person name="Arakawa K."/>
        </authorList>
    </citation>
    <scope>NUCLEOTIDE SEQUENCE [LARGE SCALE GENOMIC DNA]</scope>
</reference>
<dbReference type="Proteomes" id="UP001054837">
    <property type="component" value="Unassembled WGS sequence"/>
</dbReference>
<sequence length="132" mass="14818">MSQDCVCPLCYSMLFCCVISTRPIRLRFSVPATAAGRQTVDRECAWKHSPIVESMNSEGNPGRGARYFEAKQPLADVTWSSKQGAGLTGMLTSTRRPKWTKVCLDECVYMLLRSKFVQIKEMNIYQANQAIG</sequence>
<protein>
    <submittedName>
        <fullName evidence="1">Uncharacterized protein</fullName>
    </submittedName>
</protein>
<keyword evidence="2" id="KW-1185">Reference proteome</keyword>
<dbReference type="AlphaFoldDB" id="A0AAV4U7Y6"/>
<evidence type="ECO:0000313" key="2">
    <source>
        <dbReference type="Proteomes" id="UP001054837"/>
    </source>
</evidence>
<gene>
    <name evidence="1" type="ORF">CDAR_297861</name>
</gene>
<name>A0AAV4U7Y6_9ARAC</name>